<reference evidence="2 3" key="1">
    <citation type="submission" date="2024-01" db="EMBL/GenBank/DDBJ databases">
        <authorList>
            <person name="Botero Cardona J."/>
        </authorList>
    </citation>
    <scope>NUCLEOTIDE SEQUENCE [LARGE SCALE GENOMIC DNA]</scope>
    <source>
        <strain evidence="2 3">LMG 33000</strain>
    </source>
</reference>
<accession>A0ABM9N6B2</accession>
<proteinExistence type="predicted"/>
<evidence type="ECO:0000256" key="1">
    <source>
        <dbReference type="SAM" id="SignalP"/>
    </source>
</evidence>
<organism evidence="2 3">
    <name type="scientific">Eupransor demetentiae</name>
    <dbReference type="NCBI Taxonomy" id="3109584"/>
    <lineage>
        <taxon>Bacteria</taxon>
        <taxon>Bacillati</taxon>
        <taxon>Bacillota</taxon>
        <taxon>Bacilli</taxon>
        <taxon>Lactobacillales</taxon>
        <taxon>Lactobacillaceae</taxon>
        <taxon>Eupransor</taxon>
    </lineage>
</organism>
<feature type="chain" id="PRO_5046647967" evidence="1">
    <location>
        <begin position="31"/>
        <end position="168"/>
    </location>
</feature>
<evidence type="ECO:0000313" key="2">
    <source>
        <dbReference type="EMBL" id="CAK8054496.1"/>
    </source>
</evidence>
<keyword evidence="1" id="KW-0732">Signal</keyword>
<protein>
    <submittedName>
        <fullName evidence="2">Uncharacterized protein</fullName>
    </submittedName>
</protein>
<gene>
    <name evidence="2" type="ORF">R54876_GBNLAHCA_01065</name>
</gene>
<dbReference type="RefSeq" id="WP_349642044.1">
    <property type="nucleotide sequence ID" value="NZ_CAWVOH010000002.1"/>
</dbReference>
<sequence length="168" mass="17768">MTNSFVTKLAATALLSAGALTFAGAHSASADGQNKVFPKVPVTAVLETPADDSDHAGQALYPETDGPQTLQELHYGKNNSRNGETSFQEMSGNYMIKISREDANNALNGNGVVEVADAGGAWKGGPWEEYLGNFAGSLLKENVGHHLNAGYWFLVDHDGNVLAQGSQF</sequence>
<comment type="caution">
    <text evidence="2">The sequence shown here is derived from an EMBL/GenBank/DDBJ whole genome shotgun (WGS) entry which is preliminary data.</text>
</comment>
<feature type="signal peptide" evidence="1">
    <location>
        <begin position="1"/>
        <end position="30"/>
    </location>
</feature>
<name>A0ABM9N6B2_9LACO</name>
<keyword evidence="3" id="KW-1185">Reference proteome</keyword>
<dbReference type="Proteomes" id="UP001314241">
    <property type="component" value="Unassembled WGS sequence"/>
</dbReference>
<evidence type="ECO:0000313" key="3">
    <source>
        <dbReference type="Proteomes" id="UP001314241"/>
    </source>
</evidence>
<dbReference type="EMBL" id="CAWVOH010000002">
    <property type="protein sequence ID" value="CAK8054496.1"/>
    <property type="molecule type" value="Genomic_DNA"/>
</dbReference>